<gene>
    <name evidence="2" type="ORF">V8G57_05910</name>
</gene>
<dbReference type="PANTHER" id="PTHR34606">
    <property type="entry name" value="BON DOMAIN-CONTAINING PROTEIN"/>
    <property type="match status" value="1"/>
</dbReference>
<evidence type="ECO:0000313" key="2">
    <source>
        <dbReference type="EMBL" id="MEM4986921.1"/>
    </source>
</evidence>
<keyword evidence="3" id="KW-1185">Reference proteome</keyword>
<proteinExistence type="predicted"/>
<dbReference type="PROSITE" id="PS50914">
    <property type="entry name" value="BON"/>
    <property type="match status" value="1"/>
</dbReference>
<dbReference type="InterPro" id="IPR007055">
    <property type="entry name" value="BON_dom"/>
</dbReference>
<accession>A0ABU9PSF7</accession>
<dbReference type="InterPro" id="IPR051686">
    <property type="entry name" value="Lipoprotein_DolP"/>
</dbReference>
<organism evidence="2 3">
    <name type="scientific">Collimonas rhizosphaerae</name>
    <dbReference type="NCBI Taxonomy" id="3126357"/>
    <lineage>
        <taxon>Bacteria</taxon>
        <taxon>Pseudomonadati</taxon>
        <taxon>Pseudomonadota</taxon>
        <taxon>Betaproteobacteria</taxon>
        <taxon>Burkholderiales</taxon>
        <taxon>Oxalobacteraceae</taxon>
        <taxon>Collimonas</taxon>
    </lineage>
</organism>
<evidence type="ECO:0000313" key="3">
    <source>
        <dbReference type="Proteomes" id="UP001495910"/>
    </source>
</evidence>
<comment type="caution">
    <text evidence="2">The sequence shown here is derived from an EMBL/GenBank/DDBJ whole genome shotgun (WGS) entry which is preliminary data.</text>
</comment>
<feature type="domain" description="BON" evidence="1">
    <location>
        <begin position="46"/>
        <end position="114"/>
    </location>
</feature>
<evidence type="ECO:0000259" key="1">
    <source>
        <dbReference type="PROSITE" id="PS50914"/>
    </source>
</evidence>
<reference evidence="2 3" key="1">
    <citation type="submission" date="2024-02" db="EMBL/GenBank/DDBJ databases">
        <title>Draft genome sequence of Collimonas sp. strain H4R21, an effective mineral-weathering bacterial strain isolated from the beech rhizosphere.</title>
        <authorList>
            <person name="Morin E."/>
            <person name="Uroz S."/>
            <person name="Leveau J.H.J."/>
            <person name="Kumar R."/>
            <person name="Rey M.W."/>
            <person name="Pham J."/>
        </authorList>
    </citation>
    <scope>NUCLEOTIDE SEQUENCE [LARGE SCALE GENOMIC DNA]</scope>
    <source>
        <strain evidence="2 3">H4R21</strain>
    </source>
</reference>
<dbReference type="Proteomes" id="UP001495910">
    <property type="component" value="Unassembled WGS sequence"/>
</dbReference>
<dbReference type="Pfam" id="PF04972">
    <property type="entry name" value="BON"/>
    <property type="match status" value="1"/>
</dbReference>
<dbReference type="PANTHER" id="PTHR34606:SF16">
    <property type="entry name" value="BON DOMAIN-CONTAINING PROTEIN"/>
    <property type="match status" value="1"/>
</dbReference>
<sequence>MVALLKRFVRPGVVAVCTLLVSLPGCNKTKDMTGNPPPVAVDTAVDDAVITAKVNAALLTSGDLKSLGLQVQVQNHEVTLSGLADSKAQVETGIVVAKGVDRVTNVVNHINIKK</sequence>
<dbReference type="RefSeq" id="WP_342828560.1">
    <property type="nucleotide sequence ID" value="NZ_JBANDC010000003.1"/>
</dbReference>
<protein>
    <submittedName>
        <fullName evidence="2">BON domain-containing protein</fullName>
    </submittedName>
</protein>
<name>A0ABU9PSF7_9BURK</name>
<dbReference type="EMBL" id="JBANDC010000003">
    <property type="protein sequence ID" value="MEM4986921.1"/>
    <property type="molecule type" value="Genomic_DNA"/>
</dbReference>